<reference evidence="4" key="1">
    <citation type="journal article" date="2011" name="PLoS Genet.">
        <title>Genomic analysis of the necrotrophic fungal pathogens Sclerotinia sclerotiorum and Botrytis cinerea.</title>
        <authorList>
            <person name="Amselem J."/>
            <person name="Cuomo C.A."/>
            <person name="van Kan J.A."/>
            <person name="Viaud M."/>
            <person name="Benito E.P."/>
            <person name="Couloux A."/>
            <person name="Coutinho P.M."/>
            <person name="de Vries R.P."/>
            <person name="Dyer P.S."/>
            <person name="Fillinger S."/>
            <person name="Fournier E."/>
            <person name="Gout L."/>
            <person name="Hahn M."/>
            <person name="Kohn L."/>
            <person name="Lapalu N."/>
            <person name="Plummer K.M."/>
            <person name="Pradier J.M."/>
            <person name="Quevillon E."/>
            <person name="Sharon A."/>
            <person name="Simon A."/>
            <person name="ten Have A."/>
            <person name="Tudzynski B."/>
            <person name="Tudzynski P."/>
            <person name="Wincker P."/>
            <person name="Andrew M."/>
            <person name="Anthouard V."/>
            <person name="Beever R.E."/>
            <person name="Beffa R."/>
            <person name="Benoit I."/>
            <person name="Bouzid O."/>
            <person name="Brault B."/>
            <person name="Chen Z."/>
            <person name="Choquer M."/>
            <person name="Collemare J."/>
            <person name="Cotton P."/>
            <person name="Danchin E.G."/>
            <person name="Da Silva C."/>
            <person name="Gautier A."/>
            <person name="Giraud C."/>
            <person name="Giraud T."/>
            <person name="Gonzalez C."/>
            <person name="Grossetete S."/>
            <person name="Guldener U."/>
            <person name="Henrissat B."/>
            <person name="Howlett B.J."/>
            <person name="Kodira C."/>
            <person name="Kretschmer M."/>
            <person name="Lappartient A."/>
            <person name="Leroch M."/>
            <person name="Levis C."/>
            <person name="Mauceli E."/>
            <person name="Neuveglise C."/>
            <person name="Oeser B."/>
            <person name="Pearson M."/>
            <person name="Poulain J."/>
            <person name="Poussereau N."/>
            <person name="Quesneville H."/>
            <person name="Rascle C."/>
            <person name="Schumacher J."/>
            <person name="Segurens B."/>
            <person name="Sexton A."/>
            <person name="Silva E."/>
            <person name="Sirven C."/>
            <person name="Soanes D.M."/>
            <person name="Talbot N.J."/>
            <person name="Templeton M."/>
            <person name="Yandava C."/>
            <person name="Yarden O."/>
            <person name="Zeng Q."/>
            <person name="Rollins J.A."/>
            <person name="Lebrun M.H."/>
            <person name="Dickman M."/>
        </authorList>
    </citation>
    <scope>NUCLEOTIDE SEQUENCE [LARGE SCALE GENOMIC DNA]</scope>
    <source>
        <strain evidence="4">ATCC 18683 / 1980 / Ss-1</strain>
    </source>
</reference>
<dbReference type="eggNOG" id="ENOG502RY46">
    <property type="taxonomic scope" value="Eukaryota"/>
</dbReference>
<dbReference type="Pfam" id="PF00657">
    <property type="entry name" value="Lipase_GDSL"/>
    <property type="match status" value="1"/>
</dbReference>
<keyword evidence="2" id="KW-0812">Transmembrane</keyword>
<dbReference type="PANTHER" id="PTHR45648">
    <property type="entry name" value="GDSL LIPASE/ACYLHYDROLASE FAMILY PROTEIN (AFU_ORTHOLOGUE AFUA_4G14700)"/>
    <property type="match status" value="1"/>
</dbReference>
<accession>A7E9H3</accession>
<evidence type="ECO:0000256" key="2">
    <source>
        <dbReference type="SAM" id="Phobius"/>
    </source>
</evidence>
<keyword evidence="4" id="KW-1185">Reference proteome</keyword>
<protein>
    <recommendedName>
        <fullName evidence="5">Carbohydrate esterase family 16 protein</fullName>
    </recommendedName>
</protein>
<organism evidence="3 4">
    <name type="scientific">Sclerotinia sclerotiorum (strain ATCC 18683 / 1980 / Ss-1)</name>
    <name type="common">White mold</name>
    <name type="synonym">Whetzelinia sclerotiorum</name>
    <dbReference type="NCBI Taxonomy" id="665079"/>
    <lineage>
        <taxon>Eukaryota</taxon>
        <taxon>Fungi</taxon>
        <taxon>Dikarya</taxon>
        <taxon>Ascomycota</taxon>
        <taxon>Pezizomycotina</taxon>
        <taxon>Leotiomycetes</taxon>
        <taxon>Helotiales</taxon>
        <taxon>Sclerotiniaceae</taxon>
        <taxon>Sclerotinia</taxon>
    </lineage>
</organism>
<dbReference type="AlphaFoldDB" id="A7E9H3"/>
<gene>
    <name evidence="3" type="ORF">SS1G_01953</name>
</gene>
<proteinExistence type="predicted"/>
<evidence type="ECO:0000256" key="1">
    <source>
        <dbReference type="ARBA" id="ARBA00022801"/>
    </source>
</evidence>
<dbReference type="InParanoid" id="A7E9H3"/>
<dbReference type="GeneID" id="5493569"/>
<dbReference type="SUPFAM" id="SSF52266">
    <property type="entry name" value="SGNH hydrolase"/>
    <property type="match status" value="1"/>
</dbReference>
<dbReference type="EMBL" id="CH476622">
    <property type="protein sequence ID" value="EDN97025.1"/>
    <property type="molecule type" value="Genomic_DNA"/>
</dbReference>
<keyword evidence="1" id="KW-0378">Hydrolase</keyword>
<dbReference type="HOGENOM" id="CLU_015101_1_0_1"/>
<name>A7E9H3_SCLS1</name>
<keyword evidence="2" id="KW-1133">Transmembrane helix</keyword>
<dbReference type="KEGG" id="ssl:SS1G_01953"/>
<dbReference type="RefSeq" id="XP_001597757.1">
    <property type="nucleotide sequence ID" value="XM_001597707.1"/>
</dbReference>
<dbReference type="Gene3D" id="3.40.50.1110">
    <property type="entry name" value="SGNH hydrolase"/>
    <property type="match status" value="1"/>
</dbReference>
<dbReference type="InterPro" id="IPR036514">
    <property type="entry name" value="SGNH_hydro_sf"/>
</dbReference>
<dbReference type="Proteomes" id="UP000001312">
    <property type="component" value="Unassembled WGS sequence"/>
</dbReference>
<dbReference type="GO" id="GO:0016788">
    <property type="term" value="F:hydrolase activity, acting on ester bonds"/>
    <property type="evidence" value="ECO:0007669"/>
    <property type="project" value="InterPro"/>
</dbReference>
<dbReference type="InterPro" id="IPR001087">
    <property type="entry name" value="GDSL"/>
</dbReference>
<dbReference type="PANTHER" id="PTHR45648:SF22">
    <property type="entry name" value="GDSL LIPASE_ACYLHYDROLASE FAMILY PROTEIN (AFU_ORTHOLOGUE AFUA_4G14700)"/>
    <property type="match status" value="1"/>
</dbReference>
<dbReference type="CDD" id="cd01846">
    <property type="entry name" value="fatty_acyltransferase_like"/>
    <property type="match status" value="1"/>
</dbReference>
<evidence type="ECO:0008006" key="5">
    <source>
        <dbReference type="Google" id="ProtNLM"/>
    </source>
</evidence>
<dbReference type="InterPro" id="IPR051058">
    <property type="entry name" value="GDSL_Est/Lipase"/>
</dbReference>
<sequence>MRVEKASESEYSDPTTRKMKISMYSVSLFMGYGAATAMPNPSEADLTSRASKNGWIPHFENLVAFGDSYTDESRLSYFQSHNGSAPPPGTLLPTSNLTAVGGVVWDRWVSKNSGAKLYDYAVAGAVCSNKLMYRYLASIDGPFPDVVYEVDAFVADVNYVNSSTNTNTLYTNRKSDNTVYSMWIGTNDLGRNGFITDSSTNGTTIPDYVDCIFDRFDEIYQTGARYFVLMNNAPLQLTPLYGMPDAGGLNVSSYWPNKPSNISEVSGKMKEYTKLANNIFDYRVPFELKIRKRYPGASFAIFNTNALFTDIYNNPTQYLPAPAIVDVSYILCDVSGSPCPQKSGDRDGYMWYDELHPSPGTSEAVAKEFLNVVKGTSKYATYW</sequence>
<feature type="transmembrane region" description="Helical" evidence="2">
    <location>
        <begin position="21"/>
        <end position="39"/>
    </location>
</feature>
<dbReference type="OMA" id="KYFVIMN"/>
<evidence type="ECO:0000313" key="4">
    <source>
        <dbReference type="Proteomes" id="UP000001312"/>
    </source>
</evidence>
<keyword evidence="2" id="KW-0472">Membrane</keyword>
<evidence type="ECO:0000313" key="3">
    <source>
        <dbReference type="EMBL" id="EDN97025.1"/>
    </source>
</evidence>